<evidence type="ECO:0000256" key="11">
    <source>
        <dbReference type="ARBA" id="ARBA00023136"/>
    </source>
</evidence>
<comment type="subcellular location">
    <subcellularLocation>
        <location evidence="1">Endoplasmic reticulum membrane</location>
        <topology evidence="1">Multi-pass membrane protein</topology>
    </subcellularLocation>
</comment>
<sequence>MATIQPALPLAIVVFSSLLGALTAIISRQVPDPYMDEIFHIPQAQQYCLGIFDQWDSKLTTPPGLYLISANLHWISEALMSSSMAKGCTVVQLRTLNAGFGLATLVVIYNIIPLLHPSRKHSATENALEAFIISLFPISFFFHLMYYTDSGSTFLVLFAYYLSLQDMYFISALAGAVSIWFRQTNVVWIAFIAMTVCIRYFQKKYPKTTKDCLAIDLEGFVLSFIAFVIHNDGIVLGDKSNHMAGVHIPQLYYFFAFSTFFGCFPINVLGAVMVLPSAIARSTQSVPSLLGFWLVLPVAMYETIRHFTIEHPFILADNRHYTFYLWKNVFRRYASARYALIPGYMFCIWAITRQLSKKRSVLWVVAYVGSVAATLIPSPLLEFRYFVIPYMLLRLHLSMGCGSASGDSDGDKRRSSHRGGWIAHLLLECVLFVAVNVFVFYMFLERPFLWPAPTEPPSPLNGAGNVLSGEKMRFMW</sequence>
<feature type="transmembrane region" description="Helical" evidence="14">
    <location>
        <begin position="185"/>
        <end position="201"/>
    </location>
</feature>
<dbReference type="PANTHER" id="PTHR12989:SF10">
    <property type="entry name" value="DOL-P-GLC:GLC(2)MAN(9)GLCNAC(2)-PP-DOL ALPHA-1,2-GLUCOSYLTRANSFERASE-RELATED"/>
    <property type="match status" value="1"/>
</dbReference>
<keyword evidence="8 14" id="KW-0812">Transmembrane</keyword>
<keyword evidence="6 14" id="KW-0328">Glycosyltransferase</keyword>
<evidence type="ECO:0000313" key="15">
    <source>
        <dbReference type="EMBL" id="KAH6597829.1"/>
    </source>
</evidence>
<comment type="catalytic activity">
    <reaction evidence="13">
        <text>an alpha-D-Glc-(1-&gt;3)-alpha-D-Glc-(1-&gt;3)-alpha-D-Man-(1-&gt;2)-alpha-D-Man-(1-&gt;2)-alpha-D-Man-(1-&gt;3)-[alpha-D-Man-(1-&gt;2)-alpha-D-Man-(1-&gt;3)-[alpha-D-Man-(1-&gt;2)-alpha-D-Man-(1-&gt;6)]-alpha-D-Man-(1-&gt;6)]-beta-D-Man-(1-&gt;4)-beta-D-GlcNAc-(1-&gt;4)-alpha-D-GlcNAc-diphospho-di-trans,poly-cis-dolichol + a di-trans,poly-cis-dolichyl beta-D-glucosyl phosphate = a alpha-D-Glc-(1-&gt;2)-alpha-D-Glc-(1-&gt;3)-alpha-D-Glc-(1-&gt;3)-alpha-D-Man-(1-&gt;2)-alpha-D-Man-(1-&gt;2)-alpha-D-Man-(1-&gt;3)-[alpha-D-Man-(1-&gt;2)-alpha-D-Man-(1-&gt;3)-[alpha-D-Man-(1-&gt;2)-alpha-D-Man-(1-&gt;6)]-alpha-D-Man-(1-&gt;6)]-beta-D-Man-(1-&gt;4)-beta-D-GlcNAc-(1-&gt;4)-alpha-D-GlcNAc-diphospho-di-trans,poly-cis-dolichol + a di-trans,poly-cis-dolichyl phosphate + H(+)</text>
        <dbReference type="Rhea" id="RHEA:29543"/>
        <dbReference type="Rhea" id="RHEA-COMP:19498"/>
        <dbReference type="Rhea" id="RHEA-COMP:19502"/>
        <dbReference type="Rhea" id="RHEA-COMP:19512"/>
        <dbReference type="Rhea" id="RHEA-COMP:19522"/>
        <dbReference type="ChEBI" id="CHEBI:15378"/>
        <dbReference type="ChEBI" id="CHEBI:57525"/>
        <dbReference type="ChEBI" id="CHEBI:57683"/>
        <dbReference type="ChEBI" id="CHEBI:132522"/>
        <dbReference type="ChEBI" id="CHEBI:132523"/>
        <dbReference type="EC" id="2.4.1.256"/>
    </reaction>
    <physiologicalReaction direction="left-to-right" evidence="13">
        <dbReference type="Rhea" id="RHEA:29544"/>
    </physiologicalReaction>
</comment>
<feature type="transmembrane region" description="Helical" evidence="14">
    <location>
        <begin position="425"/>
        <end position="444"/>
    </location>
</feature>
<evidence type="ECO:0000256" key="3">
    <source>
        <dbReference type="ARBA" id="ARBA00010600"/>
    </source>
</evidence>
<feature type="transmembrane region" description="Helical" evidence="14">
    <location>
        <begin position="361"/>
        <end position="380"/>
    </location>
</feature>
<evidence type="ECO:0000256" key="12">
    <source>
        <dbReference type="ARBA" id="ARBA00044727"/>
    </source>
</evidence>
<evidence type="ECO:0000256" key="5">
    <source>
        <dbReference type="ARBA" id="ARBA00018512"/>
    </source>
</evidence>
<comment type="function">
    <text evidence="12">Dol-P-Glc:Glc(2)Man(9)GlcNAc(2)-PP-Dol alpha-1,2-glucosyltransferase that operates in the biosynthetic pathway of dolichol-linked oligosaccharides, the glycan precursors employed in protein asparagine (N)-glycosylation. The assembly of dolichol-linked oligosaccharides begins on the cytosolic side of the endoplasmic reticulum membrane and finishes in its lumen. The sequential addition of sugars to dolichol pyrophosphate produces dolichol-linked oligosaccharides containing fourteen sugars, including two GlcNAcs, nine mannoses and three glucoses. Once assembled, the oligosaccharide is transferred from the lipid to nascent proteins by oligosaccharyltransferases. In the lumen of the endoplasmic reticulum, adds the third and last glucose residue from dolichyl phosphate glucose (Dol-P-Glc) onto the lipid-linked oligosaccharide intermediate Glc(2)Man(9)GlcNAc(2)-PP-Dol to produce Glc(3)Man(9)GlcNAc(2)-PP-Dol.</text>
</comment>
<reference evidence="15 16" key="1">
    <citation type="submission" date="2021-02" db="EMBL/GenBank/DDBJ databases">
        <title>Variation within the Batrachochytrium salamandrivorans European outbreak.</title>
        <authorList>
            <person name="Kelly M."/>
            <person name="Pasmans F."/>
            <person name="Shea T.P."/>
            <person name="Munoz J.F."/>
            <person name="Carranza S."/>
            <person name="Cuomo C.A."/>
            <person name="Martel A."/>
        </authorList>
    </citation>
    <scope>NUCLEOTIDE SEQUENCE [LARGE SCALE GENOMIC DNA]</scope>
    <source>
        <strain evidence="15 16">AMFP18/2</strain>
    </source>
</reference>
<dbReference type="Proteomes" id="UP001648503">
    <property type="component" value="Unassembled WGS sequence"/>
</dbReference>
<evidence type="ECO:0000256" key="8">
    <source>
        <dbReference type="ARBA" id="ARBA00022692"/>
    </source>
</evidence>
<dbReference type="EC" id="2.4.1.256" evidence="4 14"/>
<keyword evidence="10 14" id="KW-1133">Transmembrane helix</keyword>
<comment type="similarity">
    <text evidence="3 14">Belongs to the ALG10 glucosyltransferase family.</text>
</comment>
<evidence type="ECO:0000256" key="10">
    <source>
        <dbReference type="ARBA" id="ARBA00022989"/>
    </source>
</evidence>
<feature type="transmembrane region" description="Helical" evidence="14">
    <location>
        <begin position="335"/>
        <end position="352"/>
    </location>
</feature>
<feature type="transmembrane region" description="Helical" evidence="14">
    <location>
        <begin position="96"/>
        <end position="115"/>
    </location>
</feature>
<dbReference type="PIRSF" id="PIRSF028810">
    <property type="entry name" value="Alpha1_2_glucosyltferase_Alg10"/>
    <property type="match status" value="1"/>
</dbReference>
<accession>A0ABQ8FJ64</accession>
<feature type="transmembrane region" description="Helical" evidence="14">
    <location>
        <begin position="127"/>
        <end position="147"/>
    </location>
</feature>
<organism evidence="15 16">
    <name type="scientific">Batrachochytrium salamandrivorans</name>
    <dbReference type="NCBI Taxonomy" id="1357716"/>
    <lineage>
        <taxon>Eukaryota</taxon>
        <taxon>Fungi</taxon>
        <taxon>Fungi incertae sedis</taxon>
        <taxon>Chytridiomycota</taxon>
        <taxon>Chytridiomycota incertae sedis</taxon>
        <taxon>Chytridiomycetes</taxon>
        <taxon>Rhizophydiales</taxon>
        <taxon>Rhizophydiales incertae sedis</taxon>
        <taxon>Batrachochytrium</taxon>
    </lineage>
</organism>
<comment type="caution">
    <text evidence="15">The sequence shown here is derived from an EMBL/GenBank/DDBJ whole genome shotgun (WGS) entry which is preliminary data.</text>
</comment>
<feature type="transmembrane region" description="Helical" evidence="14">
    <location>
        <begin position="6"/>
        <end position="26"/>
    </location>
</feature>
<feature type="transmembrane region" description="Helical" evidence="14">
    <location>
        <begin position="213"/>
        <end position="231"/>
    </location>
</feature>
<keyword evidence="7" id="KW-0808">Transferase</keyword>
<name>A0ABQ8FJ64_9FUNG</name>
<gene>
    <name evidence="15" type="ORF">BASA50_004174</name>
</gene>
<evidence type="ECO:0000256" key="4">
    <source>
        <dbReference type="ARBA" id="ARBA00011967"/>
    </source>
</evidence>
<evidence type="ECO:0000256" key="9">
    <source>
        <dbReference type="ARBA" id="ARBA00022824"/>
    </source>
</evidence>
<comment type="caution">
    <text evidence="14">Lacks conserved residue(s) required for the propagation of feature annotation.</text>
</comment>
<proteinExistence type="inferred from homology"/>
<dbReference type="InterPro" id="IPR016900">
    <property type="entry name" value="Alg10"/>
</dbReference>
<protein>
    <recommendedName>
        <fullName evidence="5 14">Dol-P-Glc:Glc(2)Man(9)GlcNAc(2)-PP-Dol alpha-1,2-glucosyltransferase</fullName>
        <ecNumber evidence="4 14">2.4.1.256</ecNumber>
    </recommendedName>
</protein>
<evidence type="ECO:0000313" key="16">
    <source>
        <dbReference type="Proteomes" id="UP001648503"/>
    </source>
</evidence>
<dbReference type="Pfam" id="PF04922">
    <property type="entry name" value="DIE2_ALG10"/>
    <property type="match status" value="2"/>
</dbReference>
<evidence type="ECO:0000256" key="13">
    <source>
        <dbReference type="ARBA" id="ARBA00048064"/>
    </source>
</evidence>
<dbReference type="EMBL" id="JAFCIX010000127">
    <property type="protein sequence ID" value="KAH6597829.1"/>
    <property type="molecule type" value="Genomic_DNA"/>
</dbReference>
<evidence type="ECO:0000256" key="7">
    <source>
        <dbReference type="ARBA" id="ARBA00022679"/>
    </source>
</evidence>
<keyword evidence="16" id="KW-1185">Reference proteome</keyword>
<keyword evidence="11 14" id="KW-0472">Membrane</keyword>
<comment type="pathway">
    <text evidence="2">Protein modification; protein glycosylation.</text>
</comment>
<evidence type="ECO:0000256" key="14">
    <source>
        <dbReference type="PIRNR" id="PIRNR028810"/>
    </source>
</evidence>
<keyword evidence="9" id="KW-0256">Endoplasmic reticulum</keyword>
<feature type="transmembrane region" description="Helical" evidence="14">
    <location>
        <begin position="154"/>
        <end position="179"/>
    </location>
</feature>
<evidence type="ECO:0000256" key="6">
    <source>
        <dbReference type="ARBA" id="ARBA00022676"/>
    </source>
</evidence>
<evidence type="ECO:0000256" key="2">
    <source>
        <dbReference type="ARBA" id="ARBA00004922"/>
    </source>
</evidence>
<feature type="transmembrane region" description="Helical" evidence="14">
    <location>
        <begin position="251"/>
        <end position="274"/>
    </location>
</feature>
<evidence type="ECO:0000256" key="1">
    <source>
        <dbReference type="ARBA" id="ARBA00004477"/>
    </source>
</evidence>
<dbReference type="PANTHER" id="PTHR12989">
    <property type="entry name" value="ALPHA-1,2-GLUCOSYLTRANSFERASE ALG10"/>
    <property type="match status" value="1"/>
</dbReference>